<dbReference type="SUPFAM" id="SSF56219">
    <property type="entry name" value="DNase I-like"/>
    <property type="match status" value="1"/>
</dbReference>
<sequence>MDKNIVMLWEKLEEKLNQQTLTITSAVTTNVMEAINNKMDSIIQENKKLKTQITKLEQKLDQMEIDKRKKNLVFFGVEEKGKRESELVDYIKQIITDTGLHLDSQEISNVYRIGAQTNKNRPVVVSLTTIWKKHLILKNKSSLPSGIYVKEDYPKHIIETRKQLQPKVEEERNKGNFAYIKYDKLIVKKPNDPGREKRKREQSDSPISPTQKRSNPNKATMPTATNTKDVIKPNLLNYIARGRSTPTKDNERKHALTTPSRLVTVGLSDYYPPNSQFLTNTINSNRSHSPHHISPATEISHIFICTFNARSLSSDEKLLEFKESIASIRYDIIGLSEIRREGYNIEEDSEHIFCYFGERKGHLGVGFLLKKRLKQYIESFIGVSERICILNLKIINLDMSIIQVHAPTSEASDNEIEKFYEQVRNAMKHCNKQFILAGDFNARIGKRLPGEERVMGANCFGKRDQRGDLLLQFCRENDLKIINTQFTKKLKNLWTWLSPKKRRSQIDYILTNDMRHIQNIEVVHNLSFASDHSLVRCTYIVKDLKKSRVKYKNSAYSYLKSPEEEGSYLKTLETKIKDIKDIDEGNVNKYYDQIKTSLTGSIRAVTLKTKNRYNRKGYIISNHIKDLISRRNELTRKTHLSSVEKKERTYLYKNIHKMIKQDNKKHRLQVLEKFLTESRSIKKGFRAPNRTKQWIPRIKTSSSSTTYSRSKIIEVATKFYKELYGPNNNIINNTENFEIHHNNLSTERFSTYEVIKAMEQLKVDKSCGPDGITNEAIKVGRFLLATPITRLFNMVMDSRKIPREWARSDIILLYKKGDPTDVGNYRPISLQPSMYKLFASCLEPRLSKYTEEYQPVEQAGFRRGFSTIDHIHALDMIIEKYIDQNCPLYLGFVDYAKAFDTISHKSMWQALGECNVPYEIIELIQNIYQQSVSRVKLDRIGPEIKICRGVRQGDPLSPRIFITVLQSVMNTLQWEKKGIEINGQYLSNLRFADDIVIFSNSATLLQDMLNELVCASKSIGLEMNTSKTKVMTNSKERPIFVNATSLEYVQNYIYLGKQISFSQNRHVEETNRRVNLAWNKYWALKEVLKSNHNLTIKRTVMDTCILPCLSYGCQTWIFNKALIKKIGVCQRAMERSILQLKLKDKIKNKVIRSRTKIKDVVTYTKRLKWKWAGHIGRICDGRWVKKTLTWKGPVGRRKRGCPPKTWEDDIKGIAGKNWKIVASNRDKWKNLEEAFTPSEVEYKCKT</sequence>
<dbReference type="GO" id="GO:0003824">
    <property type="term" value="F:catalytic activity"/>
    <property type="evidence" value="ECO:0007669"/>
    <property type="project" value="InterPro"/>
</dbReference>
<keyword evidence="1" id="KW-0175">Coiled coil</keyword>
<protein>
    <recommendedName>
        <fullName evidence="3">Reverse transcriptase domain-containing protein</fullName>
    </recommendedName>
</protein>
<dbReference type="InterPro" id="IPR000477">
    <property type="entry name" value="RT_dom"/>
</dbReference>
<dbReference type="InterPro" id="IPR043502">
    <property type="entry name" value="DNA/RNA_pol_sf"/>
</dbReference>
<feature type="compositionally biased region" description="Polar residues" evidence="2">
    <location>
        <begin position="204"/>
        <end position="227"/>
    </location>
</feature>
<dbReference type="Pfam" id="PF03372">
    <property type="entry name" value="Exo_endo_phos"/>
    <property type="match status" value="1"/>
</dbReference>
<evidence type="ECO:0000256" key="1">
    <source>
        <dbReference type="SAM" id="Coils"/>
    </source>
</evidence>
<feature type="domain" description="Reverse transcriptase" evidence="3">
    <location>
        <begin position="794"/>
        <end position="1059"/>
    </location>
</feature>
<feature type="coiled-coil region" evidence="1">
    <location>
        <begin position="32"/>
        <end position="73"/>
    </location>
</feature>
<dbReference type="OrthoDB" id="6929617at2759"/>
<dbReference type="PANTHER" id="PTHR47027">
    <property type="entry name" value="REVERSE TRANSCRIPTASE DOMAIN-CONTAINING PROTEIN"/>
    <property type="match status" value="1"/>
</dbReference>
<name>A0A821PJN1_9NEOP</name>
<dbReference type="CDD" id="cd01650">
    <property type="entry name" value="RT_nLTR_like"/>
    <property type="match status" value="1"/>
</dbReference>
<dbReference type="GO" id="GO:0071897">
    <property type="term" value="P:DNA biosynthetic process"/>
    <property type="evidence" value="ECO:0007669"/>
    <property type="project" value="UniProtKB-ARBA"/>
</dbReference>
<dbReference type="InterPro" id="IPR036691">
    <property type="entry name" value="Endo/exonu/phosph_ase_sf"/>
</dbReference>
<organism evidence="4 5">
    <name type="scientific">Pieris macdunnoughi</name>
    <dbReference type="NCBI Taxonomy" id="345717"/>
    <lineage>
        <taxon>Eukaryota</taxon>
        <taxon>Metazoa</taxon>
        <taxon>Ecdysozoa</taxon>
        <taxon>Arthropoda</taxon>
        <taxon>Hexapoda</taxon>
        <taxon>Insecta</taxon>
        <taxon>Pterygota</taxon>
        <taxon>Neoptera</taxon>
        <taxon>Endopterygota</taxon>
        <taxon>Lepidoptera</taxon>
        <taxon>Glossata</taxon>
        <taxon>Ditrysia</taxon>
        <taxon>Papilionoidea</taxon>
        <taxon>Pieridae</taxon>
        <taxon>Pierinae</taxon>
        <taxon>Pieris</taxon>
    </lineage>
</organism>
<dbReference type="AlphaFoldDB" id="A0A821PJN1"/>
<dbReference type="PANTHER" id="PTHR47027:SF20">
    <property type="entry name" value="REVERSE TRANSCRIPTASE-LIKE PROTEIN WITH RNA-DIRECTED DNA POLYMERASE DOMAIN"/>
    <property type="match status" value="1"/>
</dbReference>
<dbReference type="PROSITE" id="PS50878">
    <property type="entry name" value="RT_POL"/>
    <property type="match status" value="1"/>
</dbReference>
<reference evidence="4" key="1">
    <citation type="submission" date="2021-02" db="EMBL/GenBank/DDBJ databases">
        <authorList>
            <person name="Steward A R."/>
        </authorList>
    </citation>
    <scope>NUCLEOTIDE SEQUENCE</scope>
</reference>
<evidence type="ECO:0000313" key="5">
    <source>
        <dbReference type="Proteomes" id="UP000663880"/>
    </source>
</evidence>
<dbReference type="CDD" id="cd09076">
    <property type="entry name" value="L1-EN"/>
    <property type="match status" value="1"/>
</dbReference>
<keyword evidence="5" id="KW-1185">Reference proteome</keyword>
<accession>A0A821PJN1</accession>
<feature type="region of interest" description="Disordered" evidence="2">
    <location>
        <begin position="188"/>
        <end position="227"/>
    </location>
</feature>
<dbReference type="InterPro" id="IPR005135">
    <property type="entry name" value="Endo/exonuclease/phosphatase"/>
</dbReference>
<dbReference type="EMBL" id="CAJOBZ010000006">
    <property type="protein sequence ID" value="CAF4808886.1"/>
    <property type="molecule type" value="Genomic_DNA"/>
</dbReference>
<dbReference type="Pfam" id="PF00078">
    <property type="entry name" value="RVT_1"/>
    <property type="match status" value="1"/>
</dbReference>
<dbReference type="Gene3D" id="3.60.10.10">
    <property type="entry name" value="Endonuclease/exonuclease/phosphatase"/>
    <property type="match status" value="1"/>
</dbReference>
<dbReference type="SUPFAM" id="SSF56672">
    <property type="entry name" value="DNA/RNA polymerases"/>
    <property type="match status" value="1"/>
</dbReference>
<dbReference type="Proteomes" id="UP000663880">
    <property type="component" value="Unassembled WGS sequence"/>
</dbReference>
<comment type="caution">
    <text evidence="4">The sequence shown here is derived from an EMBL/GenBank/DDBJ whole genome shotgun (WGS) entry which is preliminary data.</text>
</comment>
<feature type="compositionally biased region" description="Basic and acidic residues" evidence="2">
    <location>
        <begin position="188"/>
        <end position="203"/>
    </location>
</feature>
<evidence type="ECO:0000256" key="2">
    <source>
        <dbReference type="SAM" id="MobiDB-lite"/>
    </source>
</evidence>
<evidence type="ECO:0000259" key="3">
    <source>
        <dbReference type="PROSITE" id="PS50878"/>
    </source>
</evidence>
<proteinExistence type="predicted"/>
<gene>
    <name evidence="4" type="ORF">PMACD_LOCUS3917</name>
</gene>
<evidence type="ECO:0000313" key="4">
    <source>
        <dbReference type="EMBL" id="CAF4808886.1"/>
    </source>
</evidence>